<protein>
    <submittedName>
        <fullName evidence="1">Uncharacterized protein</fullName>
    </submittedName>
</protein>
<comment type="caution">
    <text evidence="1">The sequence shown here is derived from an EMBL/GenBank/DDBJ whole genome shotgun (WGS) entry which is preliminary data.</text>
</comment>
<feature type="non-terminal residue" evidence="1">
    <location>
        <position position="1"/>
    </location>
</feature>
<sequence length="83" mass="8936">PLYQYYDSKQASFTPMLSHTPIITSITPQSGTPQSLIKLAGSFKTACYSRDVDGCAQDNNPLISRIYVGGHLCNVIDPISGAT</sequence>
<name>A0A8S2SV94_9BILA</name>
<evidence type="ECO:0000313" key="2">
    <source>
        <dbReference type="EMBL" id="CAF5179607.1"/>
    </source>
</evidence>
<dbReference type="Proteomes" id="UP000681720">
    <property type="component" value="Unassembled WGS sequence"/>
</dbReference>
<proteinExistence type="predicted"/>
<evidence type="ECO:0000313" key="1">
    <source>
        <dbReference type="EMBL" id="CAF4245437.1"/>
    </source>
</evidence>
<dbReference type="EMBL" id="CAJOBJ010026183">
    <property type="protein sequence ID" value="CAF4245437.1"/>
    <property type="molecule type" value="Genomic_DNA"/>
</dbReference>
<reference evidence="1" key="1">
    <citation type="submission" date="2021-02" db="EMBL/GenBank/DDBJ databases">
        <authorList>
            <person name="Nowell W R."/>
        </authorList>
    </citation>
    <scope>NUCLEOTIDE SEQUENCE</scope>
</reference>
<gene>
    <name evidence="2" type="ORF">BYL167_LOCUS78756</name>
    <name evidence="1" type="ORF">GIL414_LOCUS23451</name>
</gene>
<organism evidence="1 3">
    <name type="scientific">Rotaria magnacalcarata</name>
    <dbReference type="NCBI Taxonomy" id="392030"/>
    <lineage>
        <taxon>Eukaryota</taxon>
        <taxon>Metazoa</taxon>
        <taxon>Spiralia</taxon>
        <taxon>Gnathifera</taxon>
        <taxon>Rotifera</taxon>
        <taxon>Eurotatoria</taxon>
        <taxon>Bdelloidea</taxon>
        <taxon>Philodinida</taxon>
        <taxon>Philodinidae</taxon>
        <taxon>Rotaria</taxon>
    </lineage>
</organism>
<dbReference type="EMBL" id="CAJOBH010289707">
    <property type="protein sequence ID" value="CAF5179607.1"/>
    <property type="molecule type" value="Genomic_DNA"/>
</dbReference>
<evidence type="ECO:0000313" key="3">
    <source>
        <dbReference type="Proteomes" id="UP000681720"/>
    </source>
</evidence>
<dbReference type="AlphaFoldDB" id="A0A8S2SV94"/>
<dbReference type="Proteomes" id="UP000681967">
    <property type="component" value="Unassembled WGS sequence"/>
</dbReference>
<accession>A0A8S2SV94</accession>